<evidence type="ECO:0000259" key="2">
    <source>
        <dbReference type="Pfam" id="PF09816"/>
    </source>
</evidence>
<dbReference type="OrthoDB" id="3998262at2759"/>
<gene>
    <name evidence="4" type="ordered locus">CAALFM_C112710CA</name>
    <name evidence="3" type="ordered locus">orf19.13708</name>
</gene>
<dbReference type="Pfam" id="PF09816">
    <property type="entry name" value="EAF"/>
    <property type="match status" value="1"/>
</dbReference>
<keyword evidence="5" id="KW-1185">Reference proteome</keyword>
<name>A0A1D8PFG3_CANAL</name>
<feature type="compositionally biased region" description="Basic and acidic residues" evidence="1">
    <location>
        <begin position="392"/>
        <end position="403"/>
    </location>
</feature>
<protein>
    <recommendedName>
        <fullName evidence="2">Transcription elongation factor Eaf N-terminal domain-containing protein</fullName>
    </recommendedName>
</protein>
<feature type="compositionally biased region" description="Low complexity" evidence="1">
    <location>
        <begin position="405"/>
        <end position="416"/>
    </location>
</feature>
<feature type="compositionally biased region" description="Polar residues" evidence="1">
    <location>
        <begin position="417"/>
        <end position="438"/>
    </location>
</feature>
<dbReference type="AlphaFoldDB" id="A0A1D8PFG3"/>
<proteinExistence type="predicted"/>
<reference evidence="4 5" key="1">
    <citation type="journal article" date="2004" name="Proc. Natl. Acad. Sci. U.S.A.">
        <title>The diploid genome sequence of Candida albicans.</title>
        <authorList>
            <person name="Jones T."/>
            <person name="Federspiel N.A."/>
            <person name="Chibana H."/>
            <person name="Dungan J."/>
            <person name="Kalman S."/>
            <person name="Magee B.B."/>
            <person name="Newport G."/>
            <person name="Thorstenson Y.R."/>
            <person name="Agabian N."/>
            <person name="Magee P.T."/>
            <person name="Davis R.W."/>
            <person name="Scherer S."/>
        </authorList>
    </citation>
    <scope>NUCLEOTIDE SEQUENCE [LARGE SCALE GENOMIC DNA]</scope>
    <source>
        <strain evidence="5">SC5314 / ATCC MYA-2876</strain>
    </source>
</reference>
<dbReference type="Proteomes" id="UP000000559">
    <property type="component" value="Chromosome 1"/>
</dbReference>
<evidence type="ECO:0000313" key="5">
    <source>
        <dbReference type="Proteomes" id="UP000000559"/>
    </source>
</evidence>
<feature type="compositionally biased region" description="Basic and acidic residues" evidence="1">
    <location>
        <begin position="268"/>
        <end position="280"/>
    </location>
</feature>
<reference evidence="4 5" key="3">
    <citation type="journal article" date="2013" name="Genome Biol.">
        <title>Assembly of a phased diploid Candida albicans genome facilitates allele-specific measurements and provides a simple model for repeat and indel structure.</title>
        <authorList>
            <person name="Muzzey D."/>
            <person name="Schwartz K."/>
            <person name="Weissman J.S."/>
            <person name="Sherlock G."/>
        </authorList>
    </citation>
    <scope>NUCLEOTIDE SEQUENCE [LARGE SCALE GENOMIC DNA]</scope>
    <source>
        <strain evidence="5">SC5314 / ATCC MYA-2876</strain>
    </source>
</reference>
<dbReference type="SMR" id="A0A1D8PFG3"/>
<evidence type="ECO:0000313" key="3">
    <source>
        <dbReference type="CGD" id="CAL0000178488"/>
    </source>
</evidence>
<dbReference type="GeneID" id="3646822"/>
<dbReference type="CGD" id="CAL0000178488">
    <property type="gene designation" value="orf19.13708"/>
</dbReference>
<feature type="compositionally biased region" description="Acidic residues" evidence="1">
    <location>
        <begin position="325"/>
        <end position="352"/>
    </location>
</feature>
<sequence length="467" mass="52830">MSFLEDGEYELDVSILLDNPSTNNNSFNDNIAIRYGFIPDSMDQSKPLKLYQQDQTCILKATSSDSDPTPIFFEGIPQRYQINNTTSSNTNNDAYYLTFNSQNHTTNNNNNNNNKVVELKKLDSTIKFNKSRNVSKLQNQIKTMEKQYQVQQRQQSKLLKNDNNTRTPTPNPNSTISSNSSVILPPSKKSTPKTSPLRKPPKPTVTPVRKMASKRPPSATNTPEIKPKESSSEPIISESDFEDLEMDDKSTEEVPIIEFNFDNYDNDEDKKEEVVNKSKNENQNITKGMESKPKPKPKPSEETSKTKVKPQPRKQKKQKKPLSEETVDLTDDLDDDFKDLEDQLEELLEEEEQPKQQQIKETKSNQSIQKKPSPTIEVDPIAFNDSDESDFEDFHFTGIKIDEGNNSNSSSSNNNNKTKNISIDNGNSNEELNFNKTVSGGKPRSLRDLILGGNTPNIDDGSSSEEE</sequence>
<feature type="compositionally biased region" description="Low complexity" evidence="1">
    <location>
        <begin position="164"/>
        <end position="197"/>
    </location>
</feature>
<feature type="domain" description="Transcription elongation factor Eaf N-terminal" evidence="2">
    <location>
        <begin position="9"/>
        <end position="133"/>
    </location>
</feature>
<dbReference type="InterPro" id="IPR019194">
    <property type="entry name" value="Tscrpt_elong_fac_Eaf_N"/>
</dbReference>
<dbReference type="EMBL" id="CP017623">
    <property type="protein sequence ID" value="AOW26886.1"/>
    <property type="molecule type" value="Genomic_DNA"/>
</dbReference>
<dbReference type="VEuPathDB" id="FungiDB:C1_12710C_A"/>
<feature type="compositionally biased region" description="Basic residues" evidence="1">
    <location>
        <begin position="306"/>
        <end position="320"/>
    </location>
</feature>
<dbReference type="STRING" id="237561.A0A1D8PFG3"/>
<dbReference type="KEGG" id="cal:CAALFM_C112710CA"/>
<accession>A0A1D8PFG3</accession>
<feature type="region of interest" description="Disordered" evidence="1">
    <location>
        <begin position="145"/>
        <end position="467"/>
    </location>
</feature>
<organism evidence="4 5">
    <name type="scientific">Candida albicans (strain SC5314 / ATCC MYA-2876)</name>
    <name type="common">Yeast</name>
    <dbReference type="NCBI Taxonomy" id="237561"/>
    <lineage>
        <taxon>Eukaryota</taxon>
        <taxon>Fungi</taxon>
        <taxon>Dikarya</taxon>
        <taxon>Ascomycota</taxon>
        <taxon>Saccharomycotina</taxon>
        <taxon>Pichiomycetes</taxon>
        <taxon>Debaryomycetaceae</taxon>
        <taxon>Candida/Lodderomyces clade</taxon>
        <taxon>Candida</taxon>
    </lineage>
</organism>
<dbReference type="InParanoid" id="A0A1D8PFG3"/>
<dbReference type="eggNOG" id="ENOG502SEGQ">
    <property type="taxonomic scope" value="Eukaryota"/>
</dbReference>
<feature type="compositionally biased region" description="Basic and acidic residues" evidence="1">
    <location>
        <begin position="289"/>
        <end position="305"/>
    </location>
</feature>
<reference evidence="4 5" key="2">
    <citation type="journal article" date="2007" name="Genome Biol.">
        <title>Assembly of the Candida albicans genome into sixteen supercontigs aligned on the eight chromosomes.</title>
        <authorList>
            <person name="van het Hoog M."/>
            <person name="Rast T.J."/>
            <person name="Martchenko M."/>
            <person name="Grindle S."/>
            <person name="Dignard D."/>
            <person name="Hogues H."/>
            <person name="Cuomo C."/>
            <person name="Berriman M."/>
            <person name="Scherer S."/>
            <person name="Magee B.B."/>
            <person name="Whiteway M."/>
            <person name="Chibana H."/>
            <person name="Nantel A."/>
            <person name="Magee P.T."/>
        </authorList>
    </citation>
    <scope>GENOME REANNOTATION</scope>
    <source>
        <strain evidence="5">SC5314 / ATCC MYA-2876</strain>
    </source>
</reference>
<dbReference type="RefSeq" id="XP_711569.1">
    <property type="nucleotide sequence ID" value="XM_706477.1"/>
</dbReference>
<evidence type="ECO:0000256" key="1">
    <source>
        <dbReference type="SAM" id="MobiDB-lite"/>
    </source>
</evidence>
<evidence type="ECO:0000313" key="4">
    <source>
        <dbReference type="EMBL" id="AOW26886.1"/>
    </source>
</evidence>